<feature type="compositionally biased region" description="Basic and acidic residues" evidence="6">
    <location>
        <begin position="65"/>
        <end position="81"/>
    </location>
</feature>
<evidence type="ECO:0000259" key="9">
    <source>
        <dbReference type="PROSITE" id="PS51382"/>
    </source>
</evidence>
<dbReference type="AlphaFoldDB" id="A0A6A6SVZ4"/>
<feature type="compositionally biased region" description="Basic and acidic residues" evidence="6">
    <location>
        <begin position="1104"/>
        <end position="1140"/>
    </location>
</feature>
<dbReference type="PROSITE" id="PS51380">
    <property type="entry name" value="EXS"/>
    <property type="match status" value="1"/>
</dbReference>
<dbReference type="GO" id="GO:0005794">
    <property type="term" value="C:Golgi apparatus"/>
    <property type="evidence" value="ECO:0007669"/>
    <property type="project" value="TreeGrafter"/>
</dbReference>
<feature type="compositionally biased region" description="Acidic residues" evidence="6">
    <location>
        <begin position="1043"/>
        <end position="1055"/>
    </location>
</feature>
<feature type="region of interest" description="Disordered" evidence="6">
    <location>
        <begin position="38"/>
        <end position="217"/>
    </location>
</feature>
<feature type="domain" description="SPX" evidence="9">
    <location>
        <begin position="1"/>
        <end position="476"/>
    </location>
</feature>
<feature type="compositionally biased region" description="Basic and acidic residues" evidence="6">
    <location>
        <begin position="106"/>
        <end position="115"/>
    </location>
</feature>
<evidence type="ECO:0000256" key="5">
    <source>
        <dbReference type="ARBA" id="ARBA00023136"/>
    </source>
</evidence>
<dbReference type="GO" id="GO:0005886">
    <property type="term" value="C:plasma membrane"/>
    <property type="evidence" value="ECO:0007669"/>
    <property type="project" value="TreeGrafter"/>
</dbReference>
<proteinExistence type="inferred from homology"/>
<organism evidence="10 11">
    <name type="scientific">Lophiostoma macrostomum CBS 122681</name>
    <dbReference type="NCBI Taxonomy" id="1314788"/>
    <lineage>
        <taxon>Eukaryota</taxon>
        <taxon>Fungi</taxon>
        <taxon>Dikarya</taxon>
        <taxon>Ascomycota</taxon>
        <taxon>Pezizomycotina</taxon>
        <taxon>Dothideomycetes</taxon>
        <taxon>Pleosporomycetidae</taxon>
        <taxon>Pleosporales</taxon>
        <taxon>Lophiostomataceae</taxon>
        <taxon>Lophiostoma</taxon>
    </lineage>
</organism>
<feature type="transmembrane region" description="Helical" evidence="7">
    <location>
        <begin position="574"/>
        <end position="594"/>
    </location>
</feature>
<feature type="transmembrane region" description="Helical" evidence="7">
    <location>
        <begin position="615"/>
        <end position="635"/>
    </location>
</feature>
<evidence type="ECO:0000256" key="2">
    <source>
        <dbReference type="ARBA" id="ARBA00009665"/>
    </source>
</evidence>
<gene>
    <name evidence="10" type="ORF">K491DRAFT_681801</name>
</gene>
<evidence type="ECO:0000259" key="8">
    <source>
        <dbReference type="PROSITE" id="PS51380"/>
    </source>
</evidence>
<keyword evidence="11" id="KW-1185">Reference proteome</keyword>
<keyword evidence="3 7" id="KW-0812">Transmembrane</keyword>
<dbReference type="GO" id="GO:0000822">
    <property type="term" value="F:inositol hexakisphosphate binding"/>
    <property type="evidence" value="ECO:0007669"/>
    <property type="project" value="TreeGrafter"/>
</dbReference>
<comment type="subcellular location">
    <subcellularLocation>
        <location evidence="1">Membrane</location>
        <topology evidence="1">Multi-pass membrane protein</topology>
    </subcellularLocation>
</comment>
<dbReference type="Pfam" id="PF03124">
    <property type="entry name" value="EXS"/>
    <property type="match status" value="1"/>
</dbReference>
<reference evidence="10" key="1">
    <citation type="journal article" date="2020" name="Stud. Mycol.">
        <title>101 Dothideomycetes genomes: a test case for predicting lifestyles and emergence of pathogens.</title>
        <authorList>
            <person name="Haridas S."/>
            <person name="Albert R."/>
            <person name="Binder M."/>
            <person name="Bloem J."/>
            <person name="Labutti K."/>
            <person name="Salamov A."/>
            <person name="Andreopoulos B."/>
            <person name="Baker S."/>
            <person name="Barry K."/>
            <person name="Bills G."/>
            <person name="Bluhm B."/>
            <person name="Cannon C."/>
            <person name="Castanera R."/>
            <person name="Culley D."/>
            <person name="Daum C."/>
            <person name="Ezra D."/>
            <person name="Gonzalez J."/>
            <person name="Henrissat B."/>
            <person name="Kuo A."/>
            <person name="Liang C."/>
            <person name="Lipzen A."/>
            <person name="Lutzoni F."/>
            <person name="Magnuson J."/>
            <person name="Mondo S."/>
            <person name="Nolan M."/>
            <person name="Ohm R."/>
            <person name="Pangilinan J."/>
            <person name="Park H.-J."/>
            <person name="Ramirez L."/>
            <person name="Alfaro M."/>
            <person name="Sun H."/>
            <person name="Tritt A."/>
            <person name="Yoshinaga Y."/>
            <person name="Zwiers L.-H."/>
            <person name="Turgeon B."/>
            <person name="Goodwin S."/>
            <person name="Spatafora J."/>
            <person name="Crous P."/>
            <person name="Grigoriev I."/>
        </authorList>
    </citation>
    <scope>NUCLEOTIDE SEQUENCE</scope>
    <source>
        <strain evidence="10">CBS 122681</strain>
    </source>
</reference>
<dbReference type="CDD" id="cd14475">
    <property type="entry name" value="SPX_SYG1_like"/>
    <property type="match status" value="1"/>
</dbReference>
<feature type="compositionally biased region" description="Polar residues" evidence="6">
    <location>
        <begin position="910"/>
        <end position="919"/>
    </location>
</feature>
<evidence type="ECO:0000313" key="11">
    <source>
        <dbReference type="Proteomes" id="UP000799324"/>
    </source>
</evidence>
<feature type="transmembrane region" description="Helical" evidence="7">
    <location>
        <begin position="827"/>
        <end position="849"/>
    </location>
</feature>
<dbReference type="InterPro" id="IPR004331">
    <property type="entry name" value="SPX_dom"/>
</dbReference>
<feature type="region of interest" description="Disordered" evidence="6">
    <location>
        <begin position="329"/>
        <end position="360"/>
    </location>
</feature>
<dbReference type="OrthoDB" id="9970435at2759"/>
<feature type="transmembrane region" description="Helical" evidence="7">
    <location>
        <begin position="647"/>
        <end position="670"/>
    </location>
</feature>
<feature type="compositionally biased region" description="Basic residues" evidence="6">
    <location>
        <begin position="963"/>
        <end position="977"/>
    </location>
</feature>
<evidence type="ECO:0000256" key="6">
    <source>
        <dbReference type="SAM" id="MobiDB-lite"/>
    </source>
</evidence>
<evidence type="ECO:0000256" key="3">
    <source>
        <dbReference type="ARBA" id="ARBA00022692"/>
    </source>
</evidence>
<dbReference type="GO" id="GO:0006817">
    <property type="term" value="P:phosphate ion transport"/>
    <property type="evidence" value="ECO:0007669"/>
    <property type="project" value="TreeGrafter"/>
</dbReference>
<evidence type="ECO:0000256" key="4">
    <source>
        <dbReference type="ARBA" id="ARBA00022989"/>
    </source>
</evidence>
<feature type="compositionally biased region" description="Basic residues" evidence="6">
    <location>
        <begin position="1085"/>
        <end position="1095"/>
    </location>
</feature>
<dbReference type="InterPro" id="IPR004342">
    <property type="entry name" value="EXS_C"/>
</dbReference>
<keyword evidence="4 7" id="KW-1133">Transmembrane helix</keyword>
<feature type="compositionally biased region" description="Basic and acidic residues" evidence="6">
    <location>
        <begin position="1017"/>
        <end position="1036"/>
    </location>
</feature>
<sequence>MSLLSPEAYTTIRPSCSRLNVGKKKLKAIQRALRTANQTPRFRRRGANAFTPSPFETAPQYSFLNRDRHATQDHSRREASGDLRAIAISNSQSSLKSKNNALRSSLSREIRRSPEEQPLNQDEDPRFPGLTRYGSIIGSPPKGRGPGGDRGRAPPSLKLPGAALDPENTSPHVGPSTTSSTTTPKSKSVPEPQSSGNDNAFEVGKTRSPHHGASTMQLPSRYRSIFSPKRVNSSPGTPVTQDARPLMKRVFSMSGPSSPGDVPLEAYRELDVRQAEFFHFLDMELDKIETFYKQREEESTDRLNVLREQLHVMRDRRLDELIAHKAAKMKVKERKNTTAHETLLNGHQSSSDEEASKGKPNGLSLNASWLNPIDSALDAVRAGHYGKTTQAMTDLATPTGLGPQDPDKRLDYIRRPESSEIPYQTAKKKLKVAMQEYYRGLELLKSYALLNRTAFRKINKKYDKAVNARPSMRYMTEKVNKAWFVQSDVVEGHIRVVEDLYARYFERGNHKVAVGKLRIKTARAGDFTENSFRNGLALAGGLVFGIQGLIYGTELLNGSDKTLGTNTSYLIQIYAGYFLMNFLFLLFAIACRVWHTSKINYVFVFEYDTRHHLDWRQLAELPCFFFFLLGLFMWLNFNRFGSDTMYLYYPVILLGLTTLILFLPLPILYLRSRQWLLYSTFRDFYLGDMFCSLTYSMGNIELFFCLYANQWGNPPMCNSSHSRLLGFFTTLPGIWRAMQCVRRYYDTRNVFPHLVNCGKYTATIVYYVTLSIYRLDKSEHHRAIFITFAVVNSIYCSIWDVIMDWSLGDPTAKHKFLRQNLGYKKVWMYYLAMVIDPILRFNWVLLAVIPLQLQHSAVTSFVVAVSEVCRRGMWTLFRVENEHCTNVGRFRASRDVPLPYDIPSPELEARTSQQGTKQGVAQDGEAQKQSLGQLQDHEPQQSPHLRRTSTVLGLGDDVERQRSRTLPRSKSSMHRRATSYTAGGPAPGPGPNSGPGQDGAQDSPFTRGLSRVGTMLRDAHAQDFERKKRPELEDLGPRPGAGVDDDDTDEDEDDERVASRDSDSEEEIHDEGRGGEGSAQGHSNGHGHGHGHGHGGHSGNGGSGREEEGHESAEQSREEIREVRRDVDIGSGRVKRDVEA</sequence>
<dbReference type="Pfam" id="PF03105">
    <property type="entry name" value="SPX"/>
    <property type="match status" value="1"/>
</dbReference>
<accession>A0A6A6SVZ4</accession>
<feature type="compositionally biased region" description="Low complexity" evidence="6">
    <location>
        <begin position="169"/>
        <end position="190"/>
    </location>
</feature>
<feature type="transmembrane region" description="Helical" evidence="7">
    <location>
        <begin position="783"/>
        <end position="807"/>
    </location>
</feature>
<comment type="similarity">
    <text evidence="2">Belongs to the SYG1 (TC 2.A.94) family.</text>
</comment>
<evidence type="ECO:0000313" key="10">
    <source>
        <dbReference type="EMBL" id="KAF2651859.1"/>
    </source>
</evidence>
<protein>
    <submittedName>
        <fullName evidence="10">EXS-domain-containing protein</fullName>
    </submittedName>
</protein>
<feature type="domain" description="EXS" evidence="8">
    <location>
        <begin position="716"/>
        <end position="910"/>
    </location>
</feature>
<dbReference type="PROSITE" id="PS51382">
    <property type="entry name" value="SPX"/>
    <property type="match status" value="1"/>
</dbReference>
<keyword evidence="5 7" id="KW-0472">Membrane</keyword>
<name>A0A6A6SVZ4_9PLEO</name>
<dbReference type="GO" id="GO:0016036">
    <property type="term" value="P:cellular response to phosphate starvation"/>
    <property type="evidence" value="ECO:0007669"/>
    <property type="project" value="TreeGrafter"/>
</dbReference>
<feature type="compositionally biased region" description="Low complexity" evidence="6">
    <location>
        <begin position="86"/>
        <end position="105"/>
    </location>
</feature>
<evidence type="ECO:0000256" key="7">
    <source>
        <dbReference type="SAM" id="Phobius"/>
    </source>
</evidence>
<feature type="region of interest" description="Disordered" evidence="6">
    <location>
        <begin position="901"/>
        <end position="1140"/>
    </location>
</feature>
<dbReference type="EMBL" id="MU004415">
    <property type="protein sequence ID" value="KAF2651859.1"/>
    <property type="molecule type" value="Genomic_DNA"/>
</dbReference>
<evidence type="ECO:0000256" key="1">
    <source>
        <dbReference type="ARBA" id="ARBA00004141"/>
    </source>
</evidence>
<dbReference type="PANTHER" id="PTHR10783:SF103">
    <property type="entry name" value="SOLUTE CARRIER FAMILY 53 MEMBER 1"/>
    <property type="match status" value="1"/>
</dbReference>
<dbReference type="PANTHER" id="PTHR10783">
    <property type="entry name" value="XENOTROPIC AND POLYTROPIC RETROVIRUS RECEPTOR 1-RELATED"/>
    <property type="match status" value="1"/>
</dbReference>
<feature type="compositionally biased region" description="Polar residues" evidence="6">
    <location>
        <begin position="940"/>
        <end position="951"/>
    </location>
</feature>
<feature type="region of interest" description="Disordered" evidence="6">
    <location>
        <begin position="390"/>
        <end position="409"/>
    </location>
</feature>
<dbReference type="Proteomes" id="UP000799324">
    <property type="component" value="Unassembled WGS sequence"/>
</dbReference>